<dbReference type="Proteomes" id="UP000267342">
    <property type="component" value="Chromosome"/>
</dbReference>
<dbReference type="Pfam" id="PF13811">
    <property type="entry name" value="DUF4186"/>
    <property type="match status" value="1"/>
</dbReference>
<proteinExistence type="predicted"/>
<dbReference type="KEGG" id="zpl:ZBT109_0708"/>
<dbReference type="RefSeq" id="WP_027705303.1">
    <property type="nucleotide sequence ID" value="NZ_AP018933.1"/>
</dbReference>
<reference evidence="1 2" key="1">
    <citation type="submission" date="2018-09" db="EMBL/GenBank/DDBJ databases">
        <title>Zymobacter palmae IAM14233 (=T109) whole genome analysis.</title>
        <authorList>
            <person name="Yanase H."/>
        </authorList>
    </citation>
    <scope>NUCLEOTIDE SEQUENCE [LARGE SCALE GENOMIC DNA]</scope>
    <source>
        <strain evidence="1 2">IAM14233</strain>
    </source>
</reference>
<evidence type="ECO:0000313" key="2">
    <source>
        <dbReference type="Proteomes" id="UP000267342"/>
    </source>
</evidence>
<accession>A0A348HCY2</accession>
<sequence>MCRSSRTSYTGLDSVMMALAASDFRRRFRLREQELRYLFDKGWDTIMSHGDDFIIQRLAPALPARDGKQTPMKGHPIFVAQHATGTCCRGCLAKWHRIPKGHALSEDERAYVLDVLECWLRMKISADHQDRVDG</sequence>
<gene>
    <name evidence="1" type="ORF">ZBT109_0708</name>
</gene>
<evidence type="ECO:0000313" key="1">
    <source>
        <dbReference type="EMBL" id="BBG29484.1"/>
    </source>
</evidence>
<organism evidence="1 2">
    <name type="scientific">Zymobacter palmae</name>
    <dbReference type="NCBI Taxonomy" id="33074"/>
    <lineage>
        <taxon>Bacteria</taxon>
        <taxon>Pseudomonadati</taxon>
        <taxon>Pseudomonadota</taxon>
        <taxon>Gammaproteobacteria</taxon>
        <taxon>Oceanospirillales</taxon>
        <taxon>Halomonadaceae</taxon>
        <taxon>Zymobacter group</taxon>
        <taxon>Zymobacter</taxon>
    </lineage>
</organism>
<name>A0A348HCY2_9GAMM</name>
<dbReference type="InterPro" id="IPR020378">
    <property type="entry name" value="DUF4186"/>
</dbReference>
<dbReference type="OrthoDB" id="3781311at2"/>
<protein>
    <submittedName>
        <fullName evidence="1">DNA repair protein RAD4</fullName>
    </submittedName>
</protein>
<dbReference type="EMBL" id="AP018933">
    <property type="protein sequence ID" value="BBG29484.1"/>
    <property type="molecule type" value="Genomic_DNA"/>
</dbReference>
<keyword evidence="2" id="KW-1185">Reference proteome</keyword>
<dbReference type="STRING" id="1123510.GCA_000620025_02231"/>
<dbReference type="AlphaFoldDB" id="A0A348HCY2"/>